<feature type="region of interest" description="Disordered" evidence="1">
    <location>
        <begin position="1"/>
        <end position="89"/>
    </location>
</feature>
<dbReference type="AlphaFoldDB" id="A0A6J4LQ77"/>
<feature type="non-terminal residue" evidence="2">
    <location>
        <position position="89"/>
    </location>
</feature>
<dbReference type="EMBL" id="CADCTU010000636">
    <property type="protein sequence ID" value="CAA9339377.1"/>
    <property type="molecule type" value="Genomic_DNA"/>
</dbReference>
<reference evidence="2" key="1">
    <citation type="submission" date="2020-02" db="EMBL/GenBank/DDBJ databases">
        <authorList>
            <person name="Meier V. D."/>
        </authorList>
    </citation>
    <scope>NUCLEOTIDE SEQUENCE</scope>
    <source>
        <strain evidence="2">AVDCRST_MAG11</strain>
    </source>
</reference>
<accession>A0A6J4LQ77</accession>
<proteinExistence type="predicted"/>
<feature type="compositionally biased region" description="Gly residues" evidence="1">
    <location>
        <begin position="25"/>
        <end position="34"/>
    </location>
</feature>
<organism evidence="2">
    <name type="scientific">uncultured Gemmatimonadaceae bacterium</name>
    <dbReference type="NCBI Taxonomy" id="246130"/>
    <lineage>
        <taxon>Bacteria</taxon>
        <taxon>Pseudomonadati</taxon>
        <taxon>Gemmatimonadota</taxon>
        <taxon>Gemmatimonadia</taxon>
        <taxon>Gemmatimonadales</taxon>
        <taxon>Gemmatimonadaceae</taxon>
        <taxon>environmental samples</taxon>
    </lineage>
</organism>
<evidence type="ECO:0000256" key="1">
    <source>
        <dbReference type="SAM" id="MobiDB-lite"/>
    </source>
</evidence>
<feature type="compositionally biased region" description="Gly residues" evidence="1">
    <location>
        <begin position="1"/>
        <end position="15"/>
    </location>
</feature>
<gene>
    <name evidence="2" type="ORF">AVDCRST_MAG11-2903</name>
</gene>
<feature type="compositionally biased region" description="Basic and acidic residues" evidence="1">
    <location>
        <begin position="41"/>
        <end position="57"/>
    </location>
</feature>
<feature type="non-terminal residue" evidence="2">
    <location>
        <position position="1"/>
    </location>
</feature>
<feature type="compositionally biased region" description="Basic residues" evidence="1">
    <location>
        <begin position="75"/>
        <end position="89"/>
    </location>
</feature>
<protein>
    <submittedName>
        <fullName evidence="2">Uncharacterized protein</fullName>
    </submittedName>
</protein>
<name>A0A6J4LQ77_9BACT</name>
<evidence type="ECO:0000313" key="2">
    <source>
        <dbReference type="EMBL" id="CAA9339377.1"/>
    </source>
</evidence>
<sequence length="89" mass="9075">RVLARGGGGRGGRAGLGRRRCAVRGGRGARGGGVRPVAAAARRERPRAAPRGAHEPRPAAPPPGALLARTVGRPARARRVRGGARRPAV</sequence>
<feature type="compositionally biased region" description="Low complexity" evidence="1">
    <location>
        <begin position="65"/>
        <end position="74"/>
    </location>
</feature>